<dbReference type="InterPro" id="IPR036928">
    <property type="entry name" value="AS_sf"/>
</dbReference>
<dbReference type="RefSeq" id="XP_062638765.1">
    <property type="nucleotide sequence ID" value="XM_062776686.1"/>
</dbReference>
<evidence type="ECO:0000256" key="2">
    <source>
        <dbReference type="SAM" id="SignalP"/>
    </source>
</evidence>
<evidence type="ECO:0000256" key="1">
    <source>
        <dbReference type="SAM" id="MobiDB-lite"/>
    </source>
</evidence>
<dbReference type="PANTHER" id="PTHR42678">
    <property type="entry name" value="AMIDASE"/>
    <property type="match status" value="1"/>
</dbReference>
<feature type="region of interest" description="Disordered" evidence="1">
    <location>
        <begin position="381"/>
        <end position="410"/>
    </location>
</feature>
<evidence type="ECO:0000259" key="3">
    <source>
        <dbReference type="Pfam" id="PF01425"/>
    </source>
</evidence>
<dbReference type="Gene3D" id="3.90.1300.10">
    <property type="entry name" value="Amidase signature (AS) domain"/>
    <property type="match status" value="1"/>
</dbReference>
<reference evidence="4" key="2">
    <citation type="submission" date="2023-05" db="EMBL/GenBank/DDBJ databases">
        <authorList>
            <consortium name="Lawrence Berkeley National Laboratory"/>
            <person name="Steindorff A."/>
            <person name="Hensen N."/>
            <person name="Bonometti L."/>
            <person name="Westerberg I."/>
            <person name="Brannstrom I.O."/>
            <person name="Guillou S."/>
            <person name="Cros-Aarteil S."/>
            <person name="Calhoun S."/>
            <person name="Haridas S."/>
            <person name="Kuo A."/>
            <person name="Mondo S."/>
            <person name="Pangilinan J."/>
            <person name="Riley R."/>
            <person name="Labutti K."/>
            <person name="Andreopoulos B."/>
            <person name="Lipzen A."/>
            <person name="Chen C."/>
            <person name="Yanf M."/>
            <person name="Daum C."/>
            <person name="Ng V."/>
            <person name="Clum A."/>
            <person name="Ohm R."/>
            <person name="Martin F."/>
            <person name="Silar P."/>
            <person name="Natvig D."/>
            <person name="Lalanne C."/>
            <person name="Gautier V."/>
            <person name="Ament-Velasquez S.L."/>
            <person name="Kruys A."/>
            <person name="Hutchinson M.I."/>
            <person name="Powell A.J."/>
            <person name="Barry K."/>
            <person name="Miller A.N."/>
            <person name="Grigoriev I.V."/>
            <person name="Debuchy R."/>
            <person name="Gladieux P."/>
            <person name="Thoren M.H."/>
            <person name="Johannesson H."/>
        </authorList>
    </citation>
    <scope>NUCLEOTIDE SEQUENCE</scope>
    <source>
        <strain evidence="4">CBS 141.50</strain>
    </source>
</reference>
<dbReference type="PANTHER" id="PTHR42678:SF5">
    <property type="entry name" value="GLUTAMYL-TRNA(GLN) AMIDOTRANSFERASE SUBUNIT A"/>
    <property type="match status" value="1"/>
</dbReference>
<feature type="domain" description="Amidase" evidence="3">
    <location>
        <begin position="61"/>
        <end position="550"/>
    </location>
</feature>
<name>A0AAN6V5W2_9PEZI</name>
<dbReference type="Pfam" id="PF01425">
    <property type="entry name" value="Amidase"/>
    <property type="match status" value="1"/>
</dbReference>
<keyword evidence="5" id="KW-1185">Reference proteome</keyword>
<comment type="caution">
    <text evidence="4">The sequence shown here is derived from an EMBL/GenBank/DDBJ whole genome shotgun (WGS) entry which is preliminary data.</text>
</comment>
<dbReference type="Proteomes" id="UP001302676">
    <property type="component" value="Unassembled WGS sequence"/>
</dbReference>
<accession>A0AAN6V5W2</accession>
<evidence type="ECO:0000313" key="4">
    <source>
        <dbReference type="EMBL" id="KAK4145394.1"/>
    </source>
</evidence>
<protein>
    <submittedName>
        <fullName evidence="4">Amidase signature domain-containing protein</fullName>
    </submittedName>
</protein>
<proteinExistence type="predicted"/>
<evidence type="ECO:0000313" key="5">
    <source>
        <dbReference type="Proteomes" id="UP001302676"/>
    </source>
</evidence>
<dbReference type="AlphaFoldDB" id="A0AAN6V5W2"/>
<reference evidence="4" key="1">
    <citation type="journal article" date="2023" name="Mol. Phylogenet. Evol.">
        <title>Genome-scale phylogeny and comparative genomics of the fungal order Sordariales.</title>
        <authorList>
            <person name="Hensen N."/>
            <person name="Bonometti L."/>
            <person name="Westerberg I."/>
            <person name="Brannstrom I.O."/>
            <person name="Guillou S."/>
            <person name="Cros-Aarteil S."/>
            <person name="Calhoun S."/>
            <person name="Haridas S."/>
            <person name="Kuo A."/>
            <person name="Mondo S."/>
            <person name="Pangilinan J."/>
            <person name="Riley R."/>
            <person name="LaButti K."/>
            <person name="Andreopoulos B."/>
            <person name="Lipzen A."/>
            <person name="Chen C."/>
            <person name="Yan M."/>
            <person name="Daum C."/>
            <person name="Ng V."/>
            <person name="Clum A."/>
            <person name="Steindorff A."/>
            <person name="Ohm R.A."/>
            <person name="Martin F."/>
            <person name="Silar P."/>
            <person name="Natvig D.O."/>
            <person name="Lalanne C."/>
            <person name="Gautier V."/>
            <person name="Ament-Velasquez S.L."/>
            <person name="Kruys A."/>
            <person name="Hutchinson M.I."/>
            <person name="Powell A.J."/>
            <person name="Barry K."/>
            <person name="Miller A.N."/>
            <person name="Grigoriev I.V."/>
            <person name="Debuchy R."/>
            <person name="Gladieux P."/>
            <person name="Hiltunen Thoren M."/>
            <person name="Johannesson H."/>
        </authorList>
    </citation>
    <scope>NUCLEOTIDE SEQUENCE</scope>
    <source>
        <strain evidence="4">CBS 141.50</strain>
    </source>
</reference>
<sequence length="604" mass="63787">MVRTKRGWRVKVTSSLLLCLGLCLLCITATSALEDAFEVQETTIAELHEALFTGSTTCRAIVSSFLARIEEFNPRINAIISLNPHALDVADQLDERVATSFPQNVNVTALGALFCVPVLLKDNFDAVGMSTTAGGRALAGNTPAEDAPTVKALIDAGAVILGKTNLHEMALEGLTVSSLGGQTLNPYDLTRTPGGSSGGSGAAVAANFAVLATGTDTMNSLRNPASANSLFSFRPTRGLISRAGVVPVSFTQDTVGAMARNPQDLAVALTVMASVGVDPRDNVTMLAPPEARHRDYTADLQAGGSLKGLRLGVLNGFFNHTPSAEATPVNEVMAGVMAKLTAAGVEIVNITDPLYDSLAIAKLDVQAFEFREMLDAYLSSTASSTTPSNTPPSNTSTTHTTSNTHSRTRPPTTFHDLYFSSTHDFLVIPSQHHLIHRASNLSTSDPTYLSTLQRIQDLTRALDATFTSRSPNNTHFPLDALIYPQQKTLVVPVNSPSQSNRNGILAALTGYPVVCIPAGFSPPPYSVDAPVGVPIGMEILGRPWSEGRLLEIARLVGEVVMPVRVVPPFVNGSVEGRGYDGVPVVVPGGIMGGGWEGVYPMGML</sequence>
<dbReference type="InterPro" id="IPR023631">
    <property type="entry name" value="Amidase_dom"/>
</dbReference>
<feature type="chain" id="PRO_5043039827" evidence="2">
    <location>
        <begin position="33"/>
        <end position="604"/>
    </location>
</feature>
<keyword evidence="2" id="KW-0732">Signal</keyword>
<gene>
    <name evidence="4" type="ORF">C8A04DRAFT_10709</name>
</gene>
<feature type="signal peptide" evidence="2">
    <location>
        <begin position="1"/>
        <end position="32"/>
    </location>
</feature>
<organism evidence="4 5">
    <name type="scientific">Dichotomopilus funicola</name>
    <dbReference type="NCBI Taxonomy" id="1934379"/>
    <lineage>
        <taxon>Eukaryota</taxon>
        <taxon>Fungi</taxon>
        <taxon>Dikarya</taxon>
        <taxon>Ascomycota</taxon>
        <taxon>Pezizomycotina</taxon>
        <taxon>Sordariomycetes</taxon>
        <taxon>Sordariomycetidae</taxon>
        <taxon>Sordariales</taxon>
        <taxon>Chaetomiaceae</taxon>
        <taxon>Dichotomopilus</taxon>
    </lineage>
</organism>
<dbReference type="GeneID" id="87813299"/>
<dbReference type="EMBL" id="MU853569">
    <property type="protein sequence ID" value="KAK4145394.1"/>
    <property type="molecule type" value="Genomic_DNA"/>
</dbReference>
<dbReference type="SUPFAM" id="SSF75304">
    <property type="entry name" value="Amidase signature (AS) enzymes"/>
    <property type="match status" value="1"/>
</dbReference>